<name>A0A8T1VP61_9STRA</name>
<feature type="transmembrane region" description="Helical" evidence="2">
    <location>
        <begin position="83"/>
        <end position="108"/>
    </location>
</feature>
<dbReference type="Proteomes" id="UP000694044">
    <property type="component" value="Unassembled WGS sequence"/>
</dbReference>
<evidence type="ECO:0000256" key="1">
    <source>
        <dbReference type="SAM" id="MobiDB-lite"/>
    </source>
</evidence>
<keyword evidence="2" id="KW-0812">Transmembrane</keyword>
<keyword evidence="2" id="KW-0472">Membrane</keyword>
<proteinExistence type="predicted"/>
<feature type="transmembrane region" description="Helical" evidence="2">
    <location>
        <begin position="20"/>
        <end position="40"/>
    </location>
</feature>
<evidence type="ECO:0000313" key="4">
    <source>
        <dbReference type="Proteomes" id="UP000694044"/>
    </source>
</evidence>
<reference evidence="3" key="1">
    <citation type="submission" date="2021-02" db="EMBL/GenBank/DDBJ databases">
        <authorList>
            <person name="Palmer J.M."/>
        </authorList>
    </citation>
    <scope>NUCLEOTIDE SEQUENCE</scope>
    <source>
        <strain evidence="3">SCRP734</strain>
    </source>
</reference>
<keyword evidence="2" id="KW-1133">Transmembrane helix</keyword>
<dbReference type="OrthoDB" id="127546at2759"/>
<feature type="region of interest" description="Disordered" evidence="1">
    <location>
        <begin position="140"/>
        <end position="161"/>
    </location>
</feature>
<keyword evidence="4" id="KW-1185">Reference proteome</keyword>
<organism evidence="3 4">
    <name type="scientific">Phytophthora pseudosyringae</name>
    <dbReference type="NCBI Taxonomy" id="221518"/>
    <lineage>
        <taxon>Eukaryota</taxon>
        <taxon>Sar</taxon>
        <taxon>Stramenopiles</taxon>
        <taxon>Oomycota</taxon>
        <taxon>Peronosporomycetes</taxon>
        <taxon>Peronosporales</taxon>
        <taxon>Peronosporaceae</taxon>
        <taxon>Phytophthora</taxon>
    </lineage>
</organism>
<accession>A0A8T1VP61</accession>
<feature type="transmembrane region" description="Helical" evidence="2">
    <location>
        <begin position="114"/>
        <end position="133"/>
    </location>
</feature>
<dbReference type="EMBL" id="JAGDFM010000188">
    <property type="protein sequence ID" value="KAG7383067.1"/>
    <property type="molecule type" value="Genomic_DNA"/>
</dbReference>
<comment type="caution">
    <text evidence="3">The sequence shown here is derived from an EMBL/GenBank/DDBJ whole genome shotgun (WGS) entry which is preliminary data.</text>
</comment>
<evidence type="ECO:0000313" key="3">
    <source>
        <dbReference type="EMBL" id="KAG7383067.1"/>
    </source>
</evidence>
<evidence type="ECO:0000256" key="2">
    <source>
        <dbReference type="SAM" id="Phobius"/>
    </source>
</evidence>
<protein>
    <submittedName>
        <fullName evidence="3">Uncharacterized protein</fullName>
    </submittedName>
</protein>
<gene>
    <name evidence="3" type="ORF">PHYPSEUDO_004051</name>
</gene>
<sequence>MGVLFCTAFYDFGQTQMSVVLGVTFSTLMFLSMGQIPTYMTERDVFYKQRGASFFRTGWPYRRVKSRWLADVLPVRVRCGGEAVIIFELIRLLSNLVMGMWFFFLSAIGRNGDIATPLGMVSVLVFVIFVGFHRDQEPNPGLRHGGTLDQPNDVQSDGARDQPGPMDICVYDFVDYRTNYGLSLGEYYLCLFGMDTEKEWIVYGIIYTAVIYEVPENVDVSEKMVEDESYTMLETPKKKNATYAVMNNYVVKIGTARSTDGGVPEPVYSMPDPHNPNESAETK</sequence>
<dbReference type="AlphaFoldDB" id="A0A8T1VP61"/>
<feature type="region of interest" description="Disordered" evidence="1">
    <location>
        <begin position="261"/>
        <end position="283"/>
    </location>
</feature>